<dbReference type="GO" id="GO:0071281">
    <property type="term" value="P:cellular response to iron ion"/>
    <property type="evidence" value="ECO:0007669"/>
    <property type="project" value="TreeGrafter"/>
</dbReference>
<dbReference type="InterPro" id="IPR002491">
    <property type="entry name" value="ABC_transptr_periplasmic_BD"/>
</dbReference>
<sequence>MDRKTWAGIMLLVISALCISIFLSGDRKGSKPVKGPPYQRIVSLSSTTEILCDLGAVDKIIGIGGVSKKSPYYEILKDKPQIGGGFHNLNIERILGLKPDLVFCWKAHADVLKSRDLNVYPTGPYDIEGIMELIKDVGKFVGKEKEAEKTIFDMKTKINKIEEKLKNAGSQPLVYFEAGTLGKSRAKGSLTHDLITRAGGINLAKDEPVPFPLLSSECIIEKNPDIIIVEEYGAPVEEIKARRAWQNIKAIKNNRVYQSPVYYTNYTPRCLEGLEQYAKWFHPEVFK</sequence>
<feature type="transmembrane region" description="Helical" evidence="1">
    <location>
        <begin position="6"/>
        <end position="24"/>
    </location>
</feature>
<evidence type="ECO:0000259" key="2">
    <source>
        <dbReference type="PROSITE" id="PS50983"/>
    </source>
</evidence>
<name>A0A1J4SDM8_9BACT</name>
<evidence type="ECO:0000256" key="1">
    <source>
        <dbReference type="SAM" id="Phobius"/>
    </source>
</evidence>
<evidence type="ECO:0000313" key="3">
    <source>
        <dbReference type="EMBL" id="OIN96198.1"/>
    </source>
</evidence>
<accession>A0A1J4SDM8</accession>
<dbReference type="STRING" id="1817893.AUJ66_07110"/>
<keyword evidence="1" id="KW-0812">Transmembrane</keyword>
<proteinExistence type="predicted"/>
<dbReference type="PROSITE" id="PS50983">
    <property type="entry name" value="FE_B12_PBP"/>
    <property type="match status" value="1"/>
</dbReference>
<reference evidence="3 4" key="1">
    <citation type="journal article" date="2016" name="Environ. Microbiol.">
        <title>Genomic resolution of a cold subsurface aquifer community provides metabolic insights for novel microbes adapted to high CO concentrations.</title>
        <authorList>
            <person name="Probst A.J."/>
            <person name="Castelle C.J."/>
            <person name="Singh A."/>
            <person name="Brown C.T."/>
            <person name="Anantharaman K."/>
            <person name="Sharon I."/>
            <person name="Hug L.A."/>
            <person name="Burstein D."/>
            <person name="Emerson J.B."/>
            <person name="Thomas B.C."/>
            <person name="Banfield J.F."/>
        </authorList>
    </citation>
    <scope>NUCLEOTIDE SEQUENCE [LARGE SCALE GENOMIC DNA]</scope>
    <source>
        <strain evidence="3">CG1_02_38_46</strain>
    </source>
</reference>
<keyword evidence="1" id="KW-1133">Transmembrane helix</keyword>
<dbReference type="AlphaFoldDB" id="A0A1J4SDM8"/>
<dbReference type="Proteomes" id="UP000182278">
    <property type="component" value="Unassembled WGS sequence"/>
</dbReference>
<evidence type="ECO:0000313" key="4">
    <source>
        <dbReference type="Proteomes" id="UP000182278"/>
    </source>
</evidence>
<feature type="domain" description="Fe/B12 periplasmic-binding" evidence="2">
    <location>
        <begin position="39"/>
        <end position="287"/>
    </location>
</feature>
<keyword evidence="1" id="KW-0472">Membrane</keyword>
<dbReference type="Gene3D" id="3.40.50.1980">
    <property type="entry name" value="Nitrogenase molybdenum iron protein domain"/>
    <property type="match status" value="2"/>
</dbReference>
<gene>
    <name evidence="3" type="ORF">AUJ66_07110</name>
</gene>
<comment type="caution">
    <text evidence="3">The sequence shown here is derived from an EMBL/GenBank/DDBJ whole genome shotgun (WGS) entry which is preliminary data.</text>
</comment>
<protein>
    <recommendedName>
        <fullName evidence="2">Fe/B12 periplasmic-binding domain-containing protein</fullName>
    </recommendedName>
</protein>
<dbReference type="InterPro" id="IPR050902">
    <property type="entry name" value="ABC_Transporter_SBP"/>
</dbReference>
<organism evidence="3 4">
    <name type="scientific">Candidatus Desantisbacteria bacterium CG1_02_38_46</name>
    <dbReference type="NCBI Taxonomy" id="1817893"/>
    <lineage>
        <taxon>Bacteria</taxon>
        <taxon>Candidatus Desantisiibacteriota</taxon>
    </lineage>
</organism>
<dbReference type="PANTHER" id="PTHR30535:SF34">
    <property type="entry name" value="MOLYBDATE-BINDING PROTEIN MOLA"/>
    <property type="match status" value="1"/>
</dbReference>
<dbReference type="SUPFAM" id="SSF53807">
    <property type="entry name" value="Helical backbone' metal receptor"/>
    <property type="match status" value="1"/>
</dbReference>
<dbReference type="Pfam" id="PF01497">
    <property type="entry name" value="Peripla_BP_2"/>
    <property type="match status" value="1"/>
</dbReference>
<dbReference type="EMBL" id="MNUO01000108">
    <property type="protein sequence ID" value="OIN96198.1"/>
    <property type="molecule type" value="Genomic_DNA"/>
</dbReference>
<dbReference type="PANTHER" id="PTHR30535">
    <property type="entry name" value="VITAMIN B12-BINDING PROTEIN"/>
    <property type="match status" value="1"/>
</dbReference>